<feature type="region of interest" description="Disordered" evidence="6">
    <location>
        <begin position="67"/>
        <end position="90"/>
    </location>
</feature>
<evidence type="ECO:0000256" key="5">
    <source>
        <dbReference type="ARBA" id="ARBA00023180"/>
    </source>
</evidence>
<evidence type="ECO:0000256" key="2">
    <source>
        <dbReference type="ARBA" id="ARBA00022676"/>
    </source>
</evidence>
<accession>A0AB40C5X5</accession>
<keyword evidence="7" id="KW-1185">Reference proteome</keyword>
<dbReference type="InterPro" id="IPR044174">
    <property type="entry name" value="BC10-like"/>
</dbReference>
<keyword evidence="4" id="KW-0472">Membrane</keyword>
<dbReference type="GO" id="GO:0016020">
    <property type="term" value="C:membrane"/>
    <property type="evidence" value="ECO:0007669"/>
    <property type="project" value="UniProtKB-SubCell"/>
</dbReference>
<dbReference type="AlphaFoldDB" id="A0AB40C5X5"/>
<comment type="subcellular location">
    <subcellularLocation>
        <location evidence="1">Membrane</location>
        <topology evidence="1">Single-pass type II membrane protein</topology>
    </subcellularLocation>
</comment>
<dbReference type="PANTHER" id="PTHR31042:SF2">
    <property type="entry name" value="GLYCOSYLTRANSFERASE BC10"/>
    <property type="match status" value="1"/>
</dbReference>
<reference evidence="8" key="1">
    <citation type="submission" date="2025-08" db="UniProtKB">
        <authorList>
            <consortium name="RefSeq"/>
        </authorList>
    </citation>
    <scope>IDENTIFICATION</scope>
</reference>
<dbReference type="Proteomes" id="UP001515500">
    <property type="component" value="Chromosome 11"/>
</dbReference>
<protein>
    <submittedName>
        <fullName evidence="8">Uncharacterized protein LOC120271589</fullName>
    </submittedName>
</protein>
<evidence type="ECO:0000313" key="8">
    <source>
        <dbReference type="RefSeq" id="XP_039134206.1"/>
    </source>
</evidence>
<evidence type="ECO:0000256" key="3">
    <source>
        <dbReference type="ARBA" id="ARBA00022679"/>
    </source>
</evidence>
<dbReference type="Pfam" id="PF02485">
    <property type="entry name" value="Branch"/>
    <property type="match status" value="1"/>
</dbReference>
<keyword evidence="2" id="KW-0328">Glycosyltransferase</keyword>
<keyword evidence="5" id="KW-0325">Glycoprotein</keyword>
<evidence type="ECO:0000256" key="4">
    <source>
        <dbReference type="ARBA" id="ARBA00023136"/>
    </source>
</evidence>
<name>A0AB40C5X5_DIOCR</name>
<dbReference type="RefSeq" id="XP_039134206.1">
    <property type="nucleotide sequence ID" value="XM_039278272.1"/>
</dbReference>
<organism evidence="7 8">
    <name type="scientific">Dioscorea cayennensis subsp. rotundata</name>
    <name type="common">White Guinea yam</name>
    <name type="synonym">Dioscorea rotundata</name>
    <dbReference type="NCBI Taxonomy" id="55577"/>
    <lineage>
        <taxon>Eukaryota</taxon>
        <taxon>Viridiplantae</taxon>
        <taxon>Streptophyta</taxon>
        <taxon>Embryophyta</taxon>
        <taxon>Tracheophyta</taxon>
        <taxon>Spermatophyta</taxon>
        <taxon>Magnoliopsida</taxon>
        <taxon>Liliopsida</taxon>
        <taxon>Dioscoreales</taxon>
        <taxon>Dioscoreaceae</taxon>
        <taxon>Dioscorea</taxon>
    </lineage>
</organism>
<feature type="compositionally biased region" description="Basic and acidic residues" evidence="6">
    <location>
        <begin position="72"/>
        <end position="85"/>
    </location>
</feature>
<dbReference type="InterPro" id="IPR003406">
    <property type="entry name" value="Glyco_trans_14"/>
</dbReference>
<dbReference type="PANTHER" id="PTHR31042">
    <property type="entry name" value="CORE-2/I-BRANCHING BETA-1,6-N-ACETYLGLUCOSAMINYLTRANSFERASE FAMILY PROTEIN-RELATED"/>
    <property type="match status" value="1"/>
</dbReference>
<gene>
    <name evidence="8" type="primary">LOC120271589</name>
</gene>
<proteinExistence type="predicted"/>
<feature type="compositionally biased region" description="Low complexity" evidence="6">
    <location>
        <begin position="17"/>
        <end position="34"/>
    </location>
</feature>
<evidence type="ECO:0000313" key="7">
    <source>
        <dbReference type="Proteomes" id="UP001515500"/>
    </source>
</evidence>
<evidence type="ECO:0000256" key="1">
    <source>
        <dbReference type="ARBA" id="ARBA00004606"/>
    </source>
</evidence>
<sequence length="223" mass="25230">MENSNELSTGDKSADQNPNPNAAVVAGNGDGDPAQAVSRPTSTPFTNLSQVDADLALALTLQEQRRRREKSRRIDTREEGIEPRRGSTSISVSKEEESQVFFSRGWSSWCCSGSRCFDFFKLRSESSRASAGSDGFWFWARRRVGFQFMYIRGLGFYSIKTQQGLLTFMAVRVNNDIQVDWGESSMIEAKRILLRNALKDPFNVRFAFVSDSCIPLYNFQLYI</sequence>
<evidence type="ECO:0000256" key="6">
    <source>
        <dbReference type="SAM" id="MobiDB-lite"/>
    </source>
</evidence>
<keyword evidence="3" id="KW-0808">Transferase</keyword>
<dbReference type="GO" id="GO:0016757">
    <property type="term" value="F:glycosyltransferase activity"/>
    <property type="evidence" value="ECO:0007669"/>
    <property type="project" value="UniProtKB-KW"/>
</dbReference>
<feature type="region of interest" description="Disordered" evidence="6">
    <location>
        <begin position="1"/>
        <end position="46"/>
    </location>
</feature>
<feature type="compositionally biased region" description="Polar residues" evidence="6">
    <location>
        <begin position="1"/>
        <end position="11"/>
    </location>
</feature>
<dbReference type="GeneID" id="120271589"/>